<feature type="transmembrane region" description="Helical" evidence="1">
    <location>
        <begin position="391"/>
        <end position="411"/>
    </location>
</feature>
<dbReference type="OrthoDB" id="7339241at2"/>
<evidence type="ECO:0000256" key="1">
    <source>
        <dbReference type="SAM" id="Phobius"/>
    </source>
</evidence>
<dbReference type="AlphaFoldDB" id="A0A2S5DC07"/>
<evidence type="ECO:0000313" key="2">
    <source>
        <dbReference type="EMBL" id="POZ60630.1"/>
    </source>
</evidence>
<dbReference type="Proteomes" id="UP000237082">
    <property type="component" value="Unassembled WGS sequence"/>
</dbReference>
<feature type="transmembrane region" description="Helical" evidence="1">
    <location>
        <begin position="188"/>
        <end position="208"/>
    </location>
</feature>
<comment type="caution">
    <text evidence="2">The sequence shown here is derived from an EMBL/GenBank/DDBJ whole genome shotgun (WGS) entry which is preliminary data.</text>
</comment>
<keyword evidence="1" id="KW-1133">Transmembrane helix</keyword>
<name>A0A2S5DC07_9NEIS</name>
<proteinExistence type="predicted"/>
<reference evidence="3" key="1">
    <citation type="submission" date="2018-02" db="EMBL/GenBank/DDBJ databases">
        <authorList>
            <person name="O'Hara-Hanley K."/>
            <person name="Soby S."/>
        </authorList>
    </citation>
    <scope>NUCLEOTIDE SEQUENCE [LARGE SCALE GENOMIC DNA]</scope>
    <source>
        <strain evidence="3">MWU14-2602</strain>
    </source>
</reference>
<protein>
    <submittedName>
        <fullName evidence="2">Uncharacterized protein</fullName>
    </submittedName>
</protein>
<feature type="transmembrane region" description="Helical" evidence="1">
    <location>
        <begin position="39"/>
        <end position="61"/>
    </location>
</feature>
<dbReference type="RefSeq" id="WP_103903988.1">
    <property type="nucleotide sequence ID" value="NZ_PQWB01000109.1"/>
</dbReference>
<feature type="transmembrane region" description="Helical" evidence="1">
    <location>
        <begin position="149"/>
        <end position="176"/>
    </location>
</feature>
<feature type="transmembrane region" description="Helical" evidence="1">
    <location>
        <begin position="115"/>
        <end position="137"/>
    </location>
</feature>
<evidence type="ECO:0000313" key="3">
    <source>
        <dbReference type="Proteomes" id="UP000237082"/>
    </source>
</evidence>
<feature type="transmembrane region" description="Helical" evidence="1">
    <location>
        <begin position="417"/>
        <end position="438"/>
    </location>
</feature>
<gene>
    <name evidence="2" type="ORF">C2I19_17805</name>
</gene>
<dbReference type="EMBL" id="PQWB01000109">
    <property type="protein sequence ID" value="POZ60630.1"/>
    <property type="molecule type" value="Genomic_DNA"/>
</dbReference>
<organism evidence="2 3">
    <name type="scientific">Chromobacterium alticapitis</name>
    <dbReference type="NCBI Taxonomy" id="2073169"/>
    <lineage>
        <taxon>Bacteria</taxon>
        <taxon>Pseudomonadati</taxon>
        <taxon>Pseudomonadota</taxon>
        <taxon>Betaproteobacteria</taxon>
        <taxon>Neisseriales</taxon>
        <taxon>Chromobacteriaceae</taxon>
        <taxon>Chromobacterium</taxon>
    </lineage>
</organism>
<sequence>MNLAFAPGGTAWLVWQECRFQLWSSCRVLKRDGRHLRALALPVPLLILFALLAHGVAWMLLSLSPSVHLARPALAMSLFAILLLMSMQASLRAINALAGRGDLALLRMAPLPDGVALRARLGGIAVAVAASWLMFLIPMLDVAVLMGRWRWLALLPAALASASLAACIGMAIALTLLRWLGAARLQRFGRMGAMALGMLVFLATQLPARVPAVEKWLSGVLDGASAGPWAAAESLLWFFGGVPQGEPLALAAWVAMAVAGFALAGIGLAGAFASASLAVGSQGTLQYRRISSRARRFHGGMRALVLKEWRLLRRSPQAVAQSVLEMFYLLPASIGLFNHAALIVPSLAGLLTFTVCHLAGDVCGKLYHLDQAADLLTLAPQPASRWQRARMLACCLPLQLLALPGAAWLMWHDLLTGAAALAALLLGAPLSCGICMALGTPTASKRADRIGNMGWQAGLADALHALLWGLAVFGLAARNAM</sequence>
<keyword evidence="1" id="KW-0472">Membrane</keyword>
<feature type="transmembrane region" description="Helical" evidence="1">
    <location>
        <begin position="250"/>
        <end position="279"/>
    </location>
</feature>
<keyword evidence="3" id="KW-1185">Reference proteome</keyword>
<feature type="transmembrane region" description="Helical" evidence="1">
    <location>
        <begin position="73"/>
        <end position="94"/>
    </location>
</feature>
<keyword evidence="1" id="KW-0812">Transmembrane</keyword>
<accession>A0A2S5DC07</accession>
<feature type="transmembrane region" description="Helical" evidence="1">
    <location>
        <begin position="459"/>
        <end position="477"/>
    </location>
</feature>